<dbReference type="InParanoid" id="F7WD38"/>
<dbReference type="Gene3D" id="3.10.28.10">
    <property type="entry name" value="Homing endonucleases"/>
    <property type="match status" value="2"/>
</dbReference>
<dbReference type="HOGENOM" id="CLU_046743_0_0_1"/>
<comment type="caution">
    <text evidence="2">The sequence shown here is derived from an EMBL/GenBank/DDBJ whole genome shotgun (WGS) entry which is preliminary data.</text>
</comment>
<feature type="domain" description="Homing endonuclease LAGLIDADG" evidence="1">
    <location>
        <begin position="211"/>
        <end position="321"/>
    </location>
</feature>
<dbReference type="OrthoDB" id="5381460at2759"/>
<dbReference type="SMART" id="SM00497">
    <property type="entry name" value="IENR1"/>
    <property type="match status" value="1"/>
</dbReference>
<dbReference type="AlphaFoldDB" id="F7WD38"/>
<evidence type="ECO:0000313" key="3">
    <source>
        <dbReference type="Proteomes" id="UP000001881"/>
    </source>
</evidence>
<dbReference type="EMBL" id="CABT02001583">
    <property type="protein sequence ID" value="CCC14785.1"/>
    <property type="molecule type" value="Genomic_DNA"/>
</dbReference>
<name>F7WD38_SORMK</name>
<dbReference type="PANTHER" id="PTHR36181">
    <property type="entry name" value="INTRON-ENCODED ENDONUCLEASE AI3-RELATED"/>
    <property type="match status" value="1"/>
</dbReference>
<reference evidence="2 3" key="1">
    <citation type="journal article" date="2010" name="PLoS Genet.">
        <title>De novo assembly of a 40 Mb eukaryotic genome from short sequence reads: Sordaria macrospora, a model organism for fungal morphogenesis.</title>
        <authorList>
            <person name="Nowrousian M."/>
            <person name="Stajich J."/>
            <person name="Chu M."/>
            <person name="Engh I."/>
            <person name="Espagne E."/>
            <person name="Halliday K."/>
            <person name="Kamerewerd J."/>
            <person name="Kempken F."/>
            <person name="Knab B."/>
            <person name="Kuo H.C."/>
            <person name="Osiewacz H.D."/>
            <person name="Poeggeler S."/>
            <person name="Read N."/>
            <person name="Seiler S."/>
            <person name="Smith K."/>
            <person name="Zickler D."/>
            <person name="Kueck U."/>
            <person name="Freitag M."/>
        </authorList>
    </citation>
    <scope>NUCLEOTIDE SEQUENCE [LARGE SCALE GENOMIC DNA]</scope>
    <source>
        <strain evidence="3">ATCC MYA-333 / DSM 997 / K(L3346) / K-hell</strain>
        <tissue evidence="2">Mycelium</tissue>
    </source>
</reference>
<dbReference type="InterPro" id="IPR027434">
    <property type="entry name" value="Homing_endonucl"/>
</dbReference>
<evidence type="ECO:0000259" key="1">
    <source>
        <dbReference type="Pfam" id="PF00961"/>
    </source>
</evidence>
<dbReference type="InterPro" id="IPR004860">
    <property type="entry name" value="LAGLIDADG_dom"/>
</dbReference>
<dbReference type="InterPro" id="IPR003647">
    <property type="entry name" value="Intron_nuc_1_rpt"/>
</dbReference>
<organism evidence="2 3">
    <name type="scientific">Sordaria macrospora (strain ATCC MYA-333 / DSM 997 / K(L3346) / K-hell)</name>
    <dbReference type="NCBI Taxonomy" id="771870"/>
    <lineage>
        <taxon>Eukaryota</taxon>
        <taxon>Fungi</taxon>
        <taxon>Dikarya</taxon>
        <taxon>Ascomycota</taxon>
        <taxon>Pezizomycotina</taxon>
        <taxon>Sordariomycetes</taxon>
        <taxon>Sordariomycetidae</taxon>
        <taxon>Sordariales</taxon>
        <taxon>Sordariaceae</taxon>
        <taxon>Sordaria</taxon>
    </lineage>
</organism>
<dbReference type="Pfam" id="PF00961">
    <property type="entry name" value="LAGLIDADG_1"/>
    <property type="match status" value="2"/>
</dbReference>
<keyword evidence="3" id="KW-1185">Reference proteome</keyword>
<dbReference type="SUPFAM" id="SSF55608">
    <property type="entry name" value="Homing endonucleases"/>
    <property type="match status" value="2"/>
</dbReference>
<gene>
    <name evidence="2" type="ORF">SMAC_12666</name>
</gene>
<geneLocation type="mitochondrion" evidence="2"/>
<dbReference type="GO" id="GO:0005739">
    <property type="term" value="C:mitochondrion"/>
    <property type="evidence" value="ECO:0007669"/>
    <property type="project" value="UniProtKB-ARBA"/>
</dbReference>
<dbReference type="GO" id="GO:0004519">
    <property type="term" value="F:endonuclease activity"/>
    <property type="evidence" value="ECO:0007669"/>
    <property type="project" value="InterPro"/>
</dbReference>
<protein>
    <submittedName>
        <fullName evidence="2">WGS project CABT00000000 data, contig 2.1583</fullName>
    </submittedName>
</protein>
<evidence type="ECO:0000313" key="2">
    <source>
        <dbReference type="EMBL" id="CCC14785.1"/>
    </source>
</evidence>
<feature type="domain" description="Homing endonuclease LAGLIDADG" evidence="1">
    <location>
        <begin position="71"/>
        <end position="162"/>
    </location>
</feature>
<dbReference type="VEuPathDB" id="FungiDB:SMAC_12666"/>
<keyword evidence="2" id="KW-0496">Mitochondrion</keyword>
<dbReference type="eggNOG" id="ENOG502S2UT">
    <property type="taxonomic scope" value="Eukaryota"/>
</dbReference>
<dbReference type="InterPro" id="IPR051289">
    <property type="entry name" value="LAGLIDADG_Endonuclease"/>
</dbReference>
<sequence>MNFYLCLINSGIILLSFIFVSGIKNKTGFCNYSSKAMQQRLRRSLSLSLSLTQDENLNKVNINDEFLHWFSGFTDAEGSFLITIDRNYVKLRFKISLHIDDLKVLQIIQSNLNIGRITEEKNRNRCSFIVEDVSGINTICSIFNDYPLHTSKKLDFKDFYEALLIRNKNKNLSDTHIERILSLKNNMNSKREIFTYETTKSQIIINPNWFIGFIEGEGTFGIKTGSSLYLQVAQKNTSQECLNAITNYLISLSNKSRQASFHTQNNKILPVNVTSITNARTNVVSLVVANADALYYYILPLLDESKFYSRKVIDFKLWRMALILKINGYYYTLEGKNLFLDISEILNKRYSTTISIENVDEIIKDISKKFEDIIKKDPPFDIKLDLPHTENVRKFSIANRSENPKIVYIYTNEGMIEGSPFISFSAAHKALGLNPSSNTCNRYIDTNRLYKNKYIFTSKPIDRASKG</sequence>
<dbReference type="Proteomes" id="UP000001881">
    <property type="component" value="Unassembled WGS sequence"/>
</dbReference>
<proteinExistence type="predicted"/>
<dbReference type="OMA" id="SNTCNRY"/>
<dbReference type="STRING" id="771870.F7WD38"/>
<dbReference type="FunCoup" id="F7WD38">
    <property type="interactions" value="6"/>
</dbReference>
<accession>F7WD38</accession>
<dbReference type="PANTHER" id="PTHR36181:SF2">
    <property type="entry name" value="INTRON-ENCODED ENDONUCLEASE AI3-RELATED"/>
    <property type="match status" value="1"/>
</dbReference>